<dbReference type="PANTHER" id="PTHR21485">
    <property type="entry name" value="HAD SUPERFAMILY MEMBERS CMAS AND KDSC"/>
    <property type="match status" value="1"/>
</dbReference>
<dbReference type="AlphaFoldDB" id="A0A8J4H344"/>
<dbReference type="Proteomes" id="UP000677918">
    <property type="component" value="Unassembled WGS sequence"/>
</dbReference>
<keyword evidence="2" id="KW-1185">Reference proteome</keyword>
<sequence>MINNKRIVAVIPARGGSKSIPYKNIKELGGKPLIAWSIEMAKACEEIDRVIVSTEDEKIASVARQYGAEVIHRPEHLAQDDSLVMDAIKDLIAKIRVEGETAEYMVLLEPTSPMRSLDDIQQCLYLLADSDTDFDSVATFMDAELNPHRAWKIDDGMAQTFIDGAIPWLPRQKLPRAYQLNGAVYAFVIDRLKSEHISAFFGKSGVVLMPKERSVDIDDEIHFEFADYLLRRKNA</sequence>
<accession>A0A8J4H344</accession>
<dbReference type="Pfam" id="PF02348">
    <property type="entry name" value="CTP_transf_3"/>
    <property type="match status" value="1"/>
</dbReference>
<dbReference type="GO" id="GO:0008781">
    <property type="term" value="F:N-acylneuraminate cytidylyltransferase activity"/>
    <property type="evidence" value="ECO:0007669"/>
    <property type="project" value="TreeGrafter"/>
</dbReference>
<dbReference type="InterPro" id="IPR003329">
    <property type="entry name" value="Cytidylyl_trans"/>
</dbReference>
<dbReference type="Gene3D" id="3.90.550.10">
    <property type="entry name" value="Spore Coat Polysaccharide Biosynthesis Protein SpsA, Chain A"/>
    <property type="match status" value="1"/>
</dbReference>
<comment type="caution">
    <text evidence="1">The sequence shown here is derived from an EMBL/GenBank/DDBJ whole genome shotgun (WGS) entry which is preliminary data.</text>
</comment>
<name>A0A8J4H344_9BACL</name>
<protein>
    <recommendedName>
        <fullName evidence="3">Acylneuraminate cytidylyltransferase family protein</fullName>
    </recommendedName>
</protein>
<reference evidence="1" key="1">
    <citation type="submission" date="2021-04" db="EMBL/GenBank/DDBJ databases">
        <title>Draft genome sequence of Xylanibacillus composti strain K13.</title>
        <authorList>
            <person name="Uke A."/>
            <person name="Chhe C."/>
            <person name="Baramee S."/>
            <person name="Kosugi A."/>
        </authorList>
    </citation>
    <scope>NUCLEOTIDE SEQUENCE</scope>
    <source>
        <strain evidence="1">K13</strain>
    </source>
</reference>
<evidence type="ECO:0000313" key="1">
    <source>
        <dbReference type="EMBL" id="GIQ69989.1"/>
    </source>
</evidence>
<gene>
    <name evidence="1" type="ORF">XYCOK13_28130</name>
</gene>
<evidence type="ECO:0008006" key="3">
    <source>
        <dbReference type="Google" id="ProtNLM"/>
    </source>
</evidence>
<dbReference type="CDD" id="cd02513">
    <property type="entry name" value="CMP-NeuAc_Synthase"/>
    <property type="match status" value="1"/>
</dbReference>
<dbReference type="InterPro" id="IPR050793">
    <property type="entry name" value="CMP-NeuNAc_synthase"/>
</dbReference>
<dbReference type="SUPFAM" id="SSF53448">
    <property type="entry name" value="Nucleotide-diphospho-sugar transferases"/>
    <property type="match status" value="1"/>
</dbReference>
<dbReference type="EMBL" id="BOVK01000038">
    <property type="protein sequence ID" value="GIQ69989.1"/>
    <property type="molecule type" value="Genomic_DNA"/>
</dbReference>
<dbReference type="PANTHER" id="PTHR21485:SF6">
    <property type="entry name" value="N-ACYLNEURAMINATE CYTIDYLYLTRANSFERASE-RELATED"/>
    <property type="match status" value="1"/>
</dbReference>
<dbReference type="RefSeq" id="WP_213412777.1">
    <property type="nucleotide sequence ID" value="NZ_BOVK01000038.1"/>
</dbReference>
<dbReference type="InterPro" id="IPR029044">
    <property type="entry name" value="Nucleotide-diphossugar_trans"/>
</dbReference>
<organism evidence="1 2">
    <name type="scientific">Xylanibacillus composti</name>
    <dbReference type="NCBI Taxonomy" id="1572762"/>
    <lineage>
        <taxon>Bacteria</taxon>
        <taxon>Bacillati</taxon>
        <taxon>Bacillota</taxon>
        <taxon>Bacilli</taxon>
        <taxon>Bacillales</taxon>
        <taxon>Paenibacillaceae</taxon>
        <taxon>Xylanibacillus</taxon>
    </lineage>
</organism>
<proteinExistence type="predicted"/>
<evidence type="ECO:0000313" key="2">
    <source>
        <dbReference type="Proteomes" id="UP000677918"/>
    </source>
</evidence>